<reference evidence="1" key="2">
    <citation type="submission" date="2021-10" db="EMBL/GenBank/DDBJ databases">
        <title>Phylogenomics reveals ancestral predisposition of the termite-cultivated fungus Termitomyces towards a domesticated lifestyle.</title>
        <authorList>
            <person name="Auxier B."/>
            <person name="Grum-Grzhimaylo A."/>
            <person name="Cardenas M.E."/>
            <person name="Lodge J.D."/>
            <person name="Laessoe T."/>
            <person name="Pedersen O."/>
            <person name="Smith M.E."/>
            <person name="Kuyper T.W."/>
            <person name="Franco-Molano E.A."/>
            <person name="Baroni T.J."/>
            <person name="Aanen D.K."/>
        </authorList>
    </citation>
    <scope>NUCLEOTIDE SEQUENCE</scope>
    <source>
        <strain evidence="1">D49</strain>
    </source>
</reference>
<organism evidence="1 2">
    <name type="scientific">Sphagnurus paluster</name>
    <dbReference type="NCBI Taxonomy" id="117069"/>
    <lineage>
        <taxon>Eukaryota</taxon>
        <taxon>Fungi</taxon>
        <taxon>Dikarya</taxon>
        <taxon>Basidiomycota</taxon>
        <taxon>Agaricomycotina</taxon>
        <taxon>Agaricomycetes</taxon>
        <taxon>Agaricomycetidae</taxon>
        <taxon>Agaricales</taxon>
        <taxon>Tricholomatineae</taxon>
        <taxon>Lyophyllaceae</taxon>
        <taxon>Sphagnurus</taxon>
    </lineage>
</organism>
<proteinExistence type="predicted"/>
<sequence length="110" mass="12698">MDASQDIYRAETPPPRYPGGDVDACMQLNQSCPPSFEEVMALYAYEDTIRLPTYQTRSLRRYHPYWQVRPVGVVYDGITRYYNTIFDESYEALEVPALNPPAPVRIDPFA</sequence>
<evidence type="ECO:0000313" key="2">
    <source>
        <dbReference type="Proteomes" id="UP000717328"/>
    </source>
</evidence>
<dbReference type="AlphaFoldDB" id="A0A9P7GHH8"/>
<dbReference type="Proteomes" id="UP000717328">
    <property type="component" value="Unassembled WGS sequence"/>
</dbReference>
<reference evidence="1" key="1">
    <citation type="submission" date="2021-02" db="EMBL/GenBank/DDBJ databases">
        <authorList>
            <person name="Nieuwenhuis M."/>
            <person name="Van De Peppel L.J.J."/>
        </authorList>
    </citation>
    <scope>NUCLEOTIDE SEQUENCE</scope>
    <source>
        <strain evidence="1">D49</strain>
    </source>
</reference>
<protein>
    <submittedName>
        <fullName evidence="1">Uncharacterized protein</fullName>
    </submittedName>
</protein>
<comment type="caution">
    <text evidence="1">The sequence shown here is derived from an EMBL/GenBank/DDBJ whole genome shotgun (WGS) entry which is preliminary data.</text>
</comment>
<name>A0A9P7GHH8_9AGAR</name>
<dbReference type="OrthoDB" id="3066758at2759"/>
<evidence type="ECO:0000313" key="1">
    <source>
        <dbReference type="EMBL" id="KAG5650679.1"/>
    </source>
</evidence>
<accession>A0A9P7GHH8</accession>
<keyword evidence="2" id="KW-1185">Reference proteome</keyword>
<dbReference type="EMBL" id="JABCKI010000388">
    <property type="protein sequence ID" value="KAG5650679.1"/>
    <property type="molecule type" value="Genomic_DNA"/>
</dbReference>
<gene>
    <name evidence="1" type="ORF">H0H81_011399</name>
</gene>